<evidence type="ECO:0008006" key="4">
    <source>
        <dbReference type="Google" id="ProtNLM"/>
    </source>
</evidence>
<evidence type="ECO:0000313" key="2">
    <source>
        <dbReference type="EMBL" id="RQP25595.1"/>
    </source>
</evidence>
<evidence type="ECO:0000313" key="3">
    <source>
        <dbReference type="Proteomes" id="UP000267464"/>
    </source>
</evidence>
<feature type="signal peptide" evidence="1">
    <location>
        <begin position="1"/>
        <end position="18"/>
    </location>
</feature>
<accession>A0A3N7K3U5</accession>
<dbReference type="PROSITE" id="PS51257">
    <property type="entry name" value="PROKAR_LIPOPROTEIN"/>
    <property type="match status" value="1"/>
</dbReference>
<proteinExistence type="predicted"/>
<reference evidence="2 3" key="1">
    <citation type="submission" date="2018-08" db="EMBL/GenBank/DDBJ databases">
        <authorList>
            <person name="Khan S.A."/>
            <person name="Jeon C.O."/>
            <person name="Chun B.H."/>
            <person name="Jeong S.E."/>
        </authorList>
    </citation>
    <scope>NUCLEOTIDE SEQUENCE [LARGE SCALE GENOMIC DNA]</scope>
    <source>
        <strain evidence="2 3">S-16</strain>
    </source>
</reference>
<feature type="chain" id="PRO_5018184208" description="Tetratricopeptide repeat protein" evidence="1">
    <location>
        <begin position="19"/>
        <end position="564"/>
    </location>
</feature>
<dbReference type="PANTHER" id="PTHR45588:SF1">
    <property type="entry name" value="WW DOMAIN-CONTAINING PROTEIN"/>
    <property type="match status" value="1"/>
</dbReference>
<sequence length="564" mass="60378">MRLSARFTLSFTMAAALAACGLLPLIPDPQATAPRLPGYGVVDLAVTTSSAEARERFEQGMAQAYAFNEAEAVRMFKAALAKDPACAMCAWGVAYQLGPNINAPERGDLSDAVRYVDHALKDSQGVSAKEKALIQALALRYAHRSEASNTAMLTAPTCGGKAGEEKPDPLDVAYAERMRALADQYPDDADIVSMYAEAEMIATKGDWWDNDTGKPAGRMGEVADRLEAALKAHPDHTGLNHYLIHATDALPAAQRAAAAADKLGRLAPNSPHLLHMPSHTYVNLGRYADASRVNEQALAADRTLAADLGQQGFSVSKDWRQHNGSFFWYAALMEGRGDASLEMARQRAAASKGDHEFAELSRSRPLLTLLRLQRWDEVLKEPMPTGGKGMAALLGHHAQGVAQARLGQLDVAGKSLSQVEDEAAALIKAHAGTSFPDKMIRSVATVSLERLRAEIALAGGHFDDAVKHQSEAVAAAKDADSSEPPLLGAGMRLALGDVQLKARRWTDAEQTFRADLKEHPHSGWAWRGLVAALEGQGKSADAAAARASWTASWKQADAALLAMK</sequence>
<comment type="caution">
    <text evidence="2">The sequence shown here is derived from an EMBL/GenBank/DDBJ whole genome shotgun (WGS) entry which is preliminary data.</text>
</comment>
<evidence type="ECO:0000256" key="1">
    <source>
        <dbReference type="SAM" id="SignalP"/>
    </source>
</evidence>
<organism evidence="2 3">
    <name type="scientific">Piscinibacter terrae</name>
    <dbReference type="NCBI Taxonomy" id="2496871"/>
    <lineage>
        <taxon>Bacteria</taxon>
        <taxon>Pseudomonadati</taxon>
        <taxon>Pseudomonadota</taxon>
        <taxon>Betaproteobacteria</taxon>
        <taxon>Burkholderiales</taxon>
        <taxon>Sphaerotilaceae</taxon>
        <taxon>Piscinibacter</taxon>
    </lineage>
</organism>
<dbReference type="PANTHER" id="PTHR45588">
    <property type="entry name" value="TPR DOMAIN-CONTAINING PROTEIN"/>
    <property type="match status" value="1"/>
</dbReference>
<dbReference type="Gene3D" id="1.25.40.10">
    <property type="entry name" value="Tetratricopeptide repeat domain"/>
    <property type="match status" value="2"/>
</dbReference>
<gene>
    <name evidence="2" type="ORF">DZC73_00495</name>
</gene>
<protein>
    <recommendedName>
        <fullName evidence="4">Tetratricopeptide repeat protein</fullName>
    </recommendedName>
</protein>
<keyword evidence="3" id="KW-1185">Reference proteome</keyword>
<dbReference type="AlphaFoldDB" id="A0A3N7K3U5"/>
<reference evidence="2 3" key="2">
    <citation type="submission" date="2018-12" db="EMBL/GenBank/DDBJ databases">
        <title>Rhizobacter gummiphilus sp. nov., a rubber-degrading bacterium isolated from the soil of a botanical garden in Japan.</title>
        <authorList>
            <person name="Shunsuke S.S."/>
        </authorList>
    </citation>
    <scope>NUCLEOTIDE SEQUENCE [LARGE SCALE GENOMIC DNA]</scope>
    <source>
        <strain evidence="2 3">S-16</strain>
    </source>
</reference>
<dbReference type="InterPro" id="IPR011990">
    <property type="entry name" value="TPR-like_helical_dom_sf"/>
</dbReference>
<dbReference type="SUPFAM" id="SSF48452">
    <property type="entry name" value="TPR-like"/>
    <property type="match status" value="2"/>
</dbReference>
<name>A0A3N7K3U5_9BURK</name>
<keyword evidence="1" id="KW-0732">Signal</keyword>
<dbReference type="EMBL" id="QUSW01000001">
    <property type="protein sequence ID" value="RQP25595.1"/>
    <property type="molecule type" value="Genomic_DNA"/>
</dbReference>
<dbReference type="Proteomes" id="UP000267464">
    <property type="component" value="Unassembled WGS sequence"/>
</dbReference>